<dbReference type="SUPFAM" id="SSF56281">
    <property type="entry name" value="Metallo-hydrolase/oxidoreductase"/>
    <property type="match status" value="1"/>
</dbReference>
<dbReference type="InterPro" id="IPR050855">
    <property type="entry name" value="NDM-1-like"/>
</dbReference>
<organism evidence="2">
    <name type="scientific">marine sediment metagenome</name>
    <dbReference type="NCBI Taxonomy" id="412755"/>
    <lineage>
        <taxon>unclassified sequences</taxon>
        <taxon>metagenomes</taxon>
        <taxon>ecological metagenomes</taxon>
    </lineage>
</organism>
<sequence length="305" mass="35622">MGYIYEPGKFNSNTWLIDAVYKNTEGELIKNGHAAYLIKTEGGKNCLINPGSRSGARSIYKKLELLKAWPLDHIIITHSHWDHTQGVIFFRKLTEEEKISPIKVIASEKAIPYLNNQSYNQCFVHEEIFSEYLDIPDVIPVKDKEKITLRDDFVLEIIETPGHMEDHISVYDKQNKTIFVGDTPGVHWYLDLFVCNANSIYWKEKDYLASMKKLKNLDLDCLCIAHFGVFTGDDISLFLDKSVSMYYEWMEVFDQNRNKLDDIPFLLDELWKTTYKDFSSKPDLKLYLENSLITAVRYYKNLKQI</sequence>
<proteinExistence type="predicted"/>
<gene>
    <name evidence="2" type="ORF">LCGC14_2379850</name>
</gene>
<reference evidence="2" key="1">
    <citation type="journal article" date="2015" name="Nature">
        <title>Complex archaea that bridge the gap between prokaryotes and eukaryotes.</title>
        <authorList>
            <person name="Spang A."/>
            <person name="Saw J.H."/>
            <person name="Jorgensen S.L."/>
            <person name="Zaremba-Niedzwiedzka K."/>
            <person name="Martijn J."/>
            <person name="Lind A.E."/>
            <person name="van Eijk R."/>
            <person name="Schleper C."/>
            <person name="Guy L."/>
            <person name="Ettema T.J."/>
        </authorList>
    </citation>
    <scope>NUCLEOTIDE SEQUENCE</scope>
</reference>
<name>A0A0F9EW04_9ZZZZ</name>
<dbReference type="Pfam" id="PF00753">
    <property type="entry name" value="Lactamase_B"/>
    <property type="match status" value="1"/>
</dbReference>
<comment type="caution">
    <text evidence="2">The sequence shown here is derived from an EMBL/GenBank/DDBJ whole genome shotgun (WGS) entry which is preliminary data.</text>
</comment>
<dbReference type="InterPro" id="IPR036866">
    <property type="entry name" value="RibonucZ/Hydroxyglut_hydro"/>
</dbReference>
<dbReference type="SMART" id="SM00849">
    <property type="entry name" value="Lactamase_B"/>
    <property type="match status" value="1"/>
</dbReference>
<accession>A0A0F9EW04</accession>
<feature type="domain" description="Metallo-beta-lactamase" evidence="1">
    <location>
        <begin position="32"/>
        <end position="226"/>
    </location>
</feature>
<dbReference type="InterPro" id="IPR001279">
    <property type="entry name" value="Metallo-B-lactamas"/>
</dbReference>
<dbReference type="EMBL" id="LAZR01035267">
    <property type="protein sequence ID" value="KKL27968.1"/>
    <property type="molecule type" value="Genomic_DNA"/>
</dbReference>
<evidence type="ECO:0000313" key="2">
    <source>
        <dbReference type="EMBL" id="KKL27968.1"/>
    </source>
</evidence>
<protein>
    <recommendedName>
        <fullName evidence="1">Metallo-beta-lactamase domain-containing protein</fullName>
    </recommendedName>
</protein>
<evidence type="ECO:0000259" key="1">
    <source>
        <dbReference type="SMART" id="SM00849"/>
    </source>
</evidence>
<dbReference type="PANTHER" id="PTHR42951">
    <property type="entry name" value="METALLO-BETA-LACTAMASE DOMAIN-CONTAINING"/>
    <property type="match status" value="1"/>
</dbReference>
<dbReference type="AlphaFoldDB" id="A0A0F9EW04"/>
<dbReference type="Gene3D" id="3.60.15.10">
    <property type="entry name" value="Ribonuclease Z/Hydroxyacylglutathione hydrolase-like"/>
    <property type="match status" value="1"/>
</dbReference>